<keyword evidence="2" id="KW-1185">Reference proteome</keyword>
<name>A0ACC3C364_PYRYE</name>
<gene>
    <name evidence="1" type="ORF">I4F81_006801</name>
</gene>
<accession>A0ACC3C364</accession>
<proteinExistence type="predicted"/>
<evidence type="ECO:0000313" key="2">
    <source>
        <dbReference type="Proteomes" id="UP000798662"/>
    </source>
</evidence>
<dbReference type="Proteomes" id="UP000798662">
    <property type="component" value="Chromosome 2"/>
</dbReference>
<comment type="caution">
    <text evidence="1">The sequence shown here is derived from an EMBL/GenBank/DDBJ whole genome shotgun (WGS) entry which is preliminary data.</text>
</comment>
<sequence>MGAAPVWLVAALGVLLVLKRIPPGLAQETCSPVSTGPTGAIAVEHRLEDVLRTAVSPVNFGVRSRWEVVHARDGDPMSVVLADLLRQTDVEGHACLRGDFNNSCGLSPSHPANSGQFIYTFSDPDINLEGHSVQTLIGGVCLDNACQTMTPVALHNGSCTYTADVNGTTLSVSSLATALSTVERVTWSSMDAASGAASVSSYGLVQRNDMRVWKAEGYRQIVPGVPSHSALCNMSQWHANSSEARVEDNILYGCSGVEEALYEKPIRSWPGTMTREGARYLHVQDLDSAAGEVGKQCKSLGKVLLQAASAIASSQDTVASGLHDGAFLATKPQLKSVSEVWLSIVTAVQGVTVAFLLLFVGADARVRHILDWKRHVTARVRGLPRPPPVRAEDLSERKLACLRLALLLLTLFVSWVEFLPLVVTLYRETKSRNWVGTFVHVDLVTIMPGSTPGATVDDSPTLLCSAGVPFVVIPLLGRARLLSTSFDKLVSAMVILTAVEVGLLVLRLWTWKRPVRAPPSPGASPTLKEVDELGPIVVSPLVAVASGDTSTSGVAAIVLGSPPASLDNVPPGGSPAESPTQLLSSCAHSCRVPKSSSSALRKRTTP</sequence>
<evidence type="ECO:0000313" key="1">
    <source>
        <dbReference type="EMBL" id="KAK1864252.1"/>
    </source>
</evidence>
<reference evidence="1" key="1">
    <citation type="submission" date="2019-11" db="EMBL/GenBank/DDBJ databases">
        <title>Nori genome reveals adaptations in red seaweeds to the harsh intertidal environment.</title>
        <authorList>
            <person name="Wang D."/>
            <person name="Mao Y."/>
        </authorList>
    </citation>
    <scope>NUCLEOTIDE SEQUENCE</scope>
    <source>
        <tissue evidence="1">Gametophyte</tissue>
    </source>
</reference>
<protein>
    <submittedName>
        <fullName evidence="1">Uncharacterized protein</fullName>
    </submittedName>
</protein>
<dbReference type="EMBL" id="CM020619">
    <property type="protein sequence ID" value="KAK1864252.1"/>
    <property type="molecule type" value="Genomic_DNA"/>
</dbReference>
<organism evidence="1 2">
    <name type="scientific">Pyropia yezoensis</name>
    <name type="common">Susabi-nori</name>
    <name type="synonym">Porphyra yezoensis</name>
    <dbReference type="NCBI Taxonomy" id="2788"/>
    <lineage>
        <taxon>Eukaryota</taxon>
        <taxon>Rhodophyta</taxon>
        <taxon>Bangiophyceae</taxon>
        <taxon>Bangiales</taxon>
        <taxon>Bangiaceae</taxon>
        <taxon>Pyropia</taxon>
    </lineage>
</organism>